<evidence type="ECO:0000256" key="6">
    <source>
        <dbReference type="ARBA" id="ARBA00022989"/>
    </source>
</evidence>
<dbReference type="Proteomes" id="UP000095358">
    <property type="component" value="Unassembled WGS sequence"/>
</dbReference>
<keyword evidence="10" id="KW-1185">Reference proteome</keyword>
<sequence>MTTDNLIKRLPTTNSKVIAPRSYLNEVPTRKTTSINFSPLHKKEKKVAQLKEQATFESYAAFKEIPSIVMMSYFAGNQISLMSLLQLLQVLKTSIFGLINSYNFLNKYKELEIDIWPIYFIYFIGYTSLSGFVYWKGGKMGLFDWDDEWVALKEIPQRMFNEFVV</sequence>
<protein>
    <recommendedName>
        <fullName evidence="3">ER membrane protein complex subunit 4</fullName>
    </recommendedName>
</protein>
<evidence type="ECO:0000256" key="4">
    <source>
        <dbReference type="ARBA" id="ARBA00022692"/>
    </source>
</evidence>
<proteinExistence type="inferred from homology"/>
<keyword evidence="7 8" id="KW-0472">Membrane</keyword>
<dbReference type="VEuPathDB" id="FungiDB:AWRI3580_g810"/>
<name>A0A1E5RY72_HANUV</name>
<comment type="caution">
    <text evidence="9">The sequence shown here is derived from an EMBL/GenBank/DDBJ whole genome shotgun (WGS) entry which is preliminary data.</text>
</comment>
<dbReference type="AlphaFoldDB" id="A0A1E5RY72"/>
<dbReference type="GO" id="GO:0005789">
    <property type="term" value="C:endoplasmic reticulum membrane"/>
    <property type="evidence" value="ECO:0007669"/>
    <property type="project" value="UniProtKB-SubCell"/>
</dbReference>
<keyword evidence="4 8" id="KW-0812">Transmembrane</keyword>
<evidence type="ECO:0000256" key="5">
    <source>
        <dbReference type="ARBA" id="ARBA00022824"/>
    </source>
</evidence>
<keyword evidence="6 8" id="KW-1133">Transmembrane helix</keyword>
<evidence type="ECO:0000313" key="9">
    <source>
        <dbReference type="EMBL" id="OEJ91960.1"/>
    </source>
</evidence>
<dbReference type="OrthoDB" id="3971350at2759"/>
<feature type="transmembrane region" description="Helical" evidence="8">
    <location>
        <begin position="119"/>
        <end position="135"/>
    </location>
</feature>
<evidence type="ECO:0000256" key="2">
    <source>
        <dbReference type="ARBA" id="ARBA00007715"/>
    </source>
</evidence>
<comment type="subcellular location">
    <subcellularLocation>
        <location evidence="1">Endoplasmic reticulum membrane</location>
        <topology evidence="1">Multi-pass membrane protein</topology>
    </subcellularLocation>
</comment>
<evidence type="ECO:0000313" key="10">
    <source>
        <dbReference type="Proteomes" id="UP000095358"/>
    </source>
</evidence>
<reference evidence="10" key="1">
    <citation type="journal article" date="2016" name="Genome Announc.">
        <title>Genome sequences of three species of Hanseniaspora isolated from spontaneous wine fermentations.</title>
        <authorList>
            <person name="Sternes P.R."/>
            <person name="Lee D."/>
            <person name="Kutyna D.R."/>
            <person name="Borneman A.R."/>
        </authorList>
    </citation>
    <scope>NUCLEOTIDE SEQUENCE [LARGE SCALE GENOMIC DNA]</scope>
    <source>
        <strain evidence="10">AWRI3580</strain>
    </source>
</reference>
<dbReference type="InterPro" id="IPR009445">
    <property type="entry name" value="TMEM85/Emc4"/>
</dbReference>
<feature type="transmembrane region" description="Helical" evidence="8">
    <location>
        <begin position="79"/>
        <end position="99"/>
    </location>
</feature>
<dbReference type="PANTHER" id="PTHR19315">
    <property type="entry name" value="ER MEMBRANE PROTEIN COMPLEX SUBUNIT 4"/>
    <property type="match status" value="1"/>
</dbReference>
<dbReference type="Pfam" id="PF06417">
    <property type="entry name" value="EMC4"/>
    <property type="match status" value="1"/>
</dbReference>
<keyword evidence="5" id="KW-0256">Endoplasmic reticulum</keyword>
<evidence type="ECO:0000256" key="3">
    <source>
        <dbReference type="ARBA" id="ARBA00020820"/>
    </source>
</evidence>
<comment type="similarity">
    <text evidence="2">Belongs to the EMC4 family.</text>
</comment>
<evidence type="ECO:0000256" key="7">
    <source>
        <dbReference type="ARBA" id="ARBA00023136"/>
    </source>
</evidence>
<accession>A0A1E5RY72</accession>
<gene>
    <name evidence="9" type="ORF">AWRI3580_g810</name>
</gene>
<dbReference type="EMBL" id="LPNN01000002">
    <property type="protein sequence ID" value="OEJ91960.1"/>
    <property type="molecule type" value="Genomic_DNA"/>
</dbReference>
<evidence type="ECO:0000256" key="1">
    <source>
        <dbReference type="ARBA" id="ARBA00004477"/>
    </source>
</evidence>
<evidence type="ECO:0000256" key="8">
    <source>
        <dbReference type="SAM" id="Phobius"/>
    </source>
</evidence>
<organism evidence="9 10">
    <name type="scientific">Hanseniaspora uvarum</name>
    <name type="common">Yeast</name>
    <name type="synonym">Kloeckera apiculata</name>
    <dbReference type="NCBI Taxonomy" id="29833"/>
    <lineage>
        <taxon>Eukaryota</taxon>
        <taxon>Fungi</taxon>
        <taxon>Dikarya</taxon>
        <taxon>Ascomycota</taxon>
        <taxon>Saccharomycotina</taxon>
        <taxon>Saccharomycetes</taxon>
        <taxon>Saccharomycodales</taxon>
        <taxon>Saccharomycodaceae</taxon>
        <taxon>Hanseniaspora</taxon>
    </lineage>
</organism>